<gene>
    <name evidence="4" type="ORF">BD311DRAFT_670752</name>
</gene>
<feature type="region of interest" description="Disordered" evidence="1">
    <location>
        <begin position="421"/>
        <end position="499"/>
    </location>
</feature>
<reference evidence="4" key="1">
    <citation type="submission" date="2019-01" db="EMBL/GenBank/DDBJ databases">
        <title>Draft genome sequences of three monokaryotic isolates of the white-rot basidiomycete fungus Dichomitus squalens.</title>
        <authorList>
            <consortium name="DOE Joint Genome Institute"/>
            <person name="Lopez S.C."/>
            <person name="Andreopoulos B."/>
            <person name="Pangilinan J."/>
            <person name="Lipzen A."/>
            <person name="Riley R."/>
            <person name="Ahrendt S."/>
            <person name="Ng V."/>
            <person name="Barry K."/>
            <person name="Daum C."/>
            <person name="Grigoriev I.V."/>
            <person name="Hilden K.S."/>
            <person name="Makela M.R."/>
            <person name="de Vries R.P."/>
        </authorList>
    </citation>
    <scope>NUCLEOTIDE SEQUENCE [LARGE SCALE GENOMIC DNA]</scope>
    <source>
        <strain evidence="4">OM18370.1</strain>
    </source>
</reference>
<dbReference type="PANTHER" id="PTHR40465">
    <property type="entry name" value="CHROMOSOME 1, WHOLE GENOME SHOTGUN SEQUENCE"/>
    <property type="match status" value="1"/>
</dbReference>
<dbReference type="EMBL" id="ML143470">
    <property type="protein sequence ID" value="TBU24902.1"/>
    <property type="molecule type" value="Genomic_DNA"/>
</dbReference>
<dbReference type="Proteomes" id="UP000292957">
    <property type="component" value="Unassembled WGS sequence"/>
</dbReference>
<feature type="transmembrane region" description="Helical" evidence="2">
    <location>
        <begin position="90"/>
        <end position="111"/>
    </location>
</feature>
<evidence type="ECO:0000313" key="4">
    <source>
        <dbReference type="EMBL" id="TBU24902.1"/>
    </source>
</evidence>
<dbReference type="Pfam" id="PF20152">
    <property type="entry name" value="DUF6534"/>
    <property type="match status" value="1"/>
</dbReference>
<proteinExistence type="predicted"/>
<feature type="domain" description="DUF6534" evidence="3">
    <location>
        <begin position="194"/>
        <end position="279"/>
    </location>
</feature>
<dbReference type="PANTHER" id="PTHR40465:SF1">
    <property type="entry name" value="DUF6534 DOMAIN-CONTAINING PROTEIN"/>
    <property type="match status" value="1"/>
</dbReference>
<dbReference type="InterPro" id="IPR045339">
    <property type="entry name" value="DUF6534"/>
</dbReference>
<dbReference type="AlphaFoldDB" id="A0A4Q9MFP8"/>
<feature type="transmembrane region" description="Helical" evidence="2">
    <location>
        <begin position="185"/>
        <end position="210"/>
    </location>
</feature>
<evidence type="ECO:0000259" key="3">
    <source>
        <dbReference type="Pfam" id="PF20152"/>
    </source>
</evidence>
<protein>
    <recommendedName>
        <fullName evidence="3">DUF6534 domain-containing protein</fullName>
    </recommendedName>
</protein>
<evidence type="ECO:0000256" key="2">
    <source>
        <dbReference type="SAM" id="Phobius"/>
    </source>
</evidence>
<keyword evidence="2" id="KW-0472">Membrane</keyword>
<organism evidence="4">
    <name type="scientific">Dichomitus squalens</name>
    <dbReference type="NCBI Taxonomy" id="114155"/>
    <lineage>
        <taxon>Eukaryota</taxon>
        <taxon>Fungi</taxon>
        <taxon>Dikarya</taxon>
        <taxon>Basidiomycota</taxon>
        <taxon>Agaricomycotina</taxon>
        <taxon>Agaricomycetes</taxon>
        <taxon>Polyporales</taxon>
        <taxon>Polyporaceae</taxon>
        <taxon>Dichomitus</taxon>
    </lineage>
</organism>
<feature type="transmembrane region" description="Helical" evidence="2">
    <location>
        <begin position="251"/>
        <end position="269"/>
    </location>
</feature>
<keyword evidence="2" id="KW-1133">Transmembrane helix</keyword>
<accession>A0A4Q9MFP8</accession>
<feature type="transmembrane region" description="Helical" evidence="2">
    <location>
        <begin position="147"/>
        <end position="165"/>
    </location>
</feature>
<keyword evidence="2" id="KW-0812">Transmembrane</keyword>
<dbReference type="OrthoDB" id="2535105at2759"/>
<feature type="transmembrane region" description="Helical" evidence="2">
    <location>
        <begin position="12"/>
        <end position="33"/>
    </location>
</feature>
<feature type="transmembrane region" description="Helical" evidence="2">
    <location>
        <begin position="222"/>
        <end position="245"/>
    </location>
</feature>
<sequence>MSGLDSTYGALFIGVLVSAVLFGLTMLQVFVYFQHYPADRRWRKVAVFWLWFLDAFHFSLSAHFIYFYLVTNFDNPSALLTVIWSYKVRMISYGFVVISVHTLYTFQLWTLRGIDENVEPFKAEDRRWSSQKITLQKSAARWIMRRVVPYLVGVLVVIGYGKLRAVMCSETYRLDTFDRLSHAPFATYVPLVCSTLTDIVIAGSLCYFLAQCQTEFGAMNGVLRKLMFYTVNTGIVTSLCSIIAISMMIAYPATFITAAIEFLVIKLYINSYLAMLNARGGTRDGLHRTPPGFTPNASFILQNVGPPEHKHQLFLSGFPPSSSSVHLGHPGQPHVQFQSIRERDTCPAELYAFQFPTPGRSDSLASEEPFLPRAPRLSHPDVALPEYDESVRLSHPFAAGTGAQTQVGLPTLMLAEQLAITPPMPESVSPRSRPVDARPSSPEPEPRHEYSGPWAQRRPSCAHSTTLSTIPSVSSRTSVSPREQHHPQDYPSPPERALSLSPLHFGAASLGPAASLAPFEVDVGEGEGEGPPMVYAQKDKYSRMVRSARGWGSRSGSKPRRALFDAERGVAVMWGLHEERMARAAA</sequence>
<feature type="compositionally biased region" description="Low complexity" evidence="1">
    <location>
        <begin position="468"/>
        <end position="481"/>
    </location>
</feature>
<name>A0A4Q9MFP8_9APHY</name>
<evidence type="ECO:0000256" key="1">
    <source>
        <dbReference type="SAM" id="MobiDB-lite"/>
    </source>
</evidence>
<feature type="transmembrane region" description="Helical" evidence="2">
    <location>
        <begin position="45"/>
        <end position="70"/>
    </location>
</feature>